<reference evidence="1 2" key="1">
    <citation type="journal article" date="2021" name="MBio">
        <title>A New Model Trypanosomatid, Novymonas esmeraldas: Genomic Perception of Its 'Candidatus Pandoraea novymonadis' Endosymbiont.</title>
        <authorList>
            <person name="Zakharova A."/>
            <person name="Saura A."/>
            <person name="Butenko A."/>
            <person name="Podesvova L."/>
            <person name="Warmusova S."/>
            <person name="Kostygov A.Y."/>
            <person name="Nenarokova A."/>
            <person name="Lukes J."/>
            <person name="Opperdoes F.R."/>
            <person name="Yurchenko V."/>
        </authorList>
    </citation>
    <scope>NUCLEOTIDE SEQUENCE [LARGE SCALE GENOMIC DNA]</scope>
    <source>
        <strain evidence="1 2">E262AT.01</strain>
    </source>
</reference>
<organism evidence="1 2">
    <name type="scientific">Novymonas esmeraldas</name>
    <dbReference type="NCBI Taxonomy" id="1808958"/>
    <lineage>
        <taxon>Eukaryota</taxon>
        <taxon>Discoba</taxon>
        <taxon>Euglenozoa</taxon>
        <taxon>Kinetoplastea</taxon>
        <taxon>Metakinetoplastina</taxon>
        <taxon>Trypanosomatida</taxon>
        <taxon>Trypanosomatidae</taxon>
        <taxon>Novymonas</taxon>
    </lineage>
</organism>
<name>A0AAW0F390_9TRYP</name>
<proteinExistence type="predicted"/>
<dbReference type="Proteomes" id="UP001430356">
    <property type="component" value="Unassembled WGS sequence"/>
</dbReference>
<evidence type="ECO:0000313" key="2">
    <source>
        <dbReference type="Proteomes" id="UP001430356"/>
    </source>
</evidence>
<dbReference type="AlphaFoldDB" id="A0AAW0F390"/>
<protein>
    <submittedName>
        <fullName evidence="1">Uncharacterized protein</fullName>
    </submittedName>
</protein>
<accession>A0AAW0F390</accession>
<comment type="caution">
    <text evidence="1">The sequence shown here is derived from an EMBL/GenBank/DDBJ whole genome shotgun (WGS) entry which is preliminary data.</text>
</comment>
<dbReference type="EMBL" id="JAECZO010000635">
    <property type="protein sequence ID" value="KAK7199563.1"/>
    <property type="molecule type" value="Genomic_DNA"/>
</dbReference>
<gene>
    <name evidence="1" type="ORF">NESM_000935000</name>
</gene>
<sequence>MYSAVRDIEGLSRTHLPMRKEEYRPIEQQRKILVLMEWRMLAQVLSFMKPHRQLTMCAVSPTARLYAELVQVPSTRAPYEMCLGDRLVHRFSDELDGDDEEERLRHHTWWLVKCGLPLHLNHSSAWTSLRAIAPALVPMVRSCPLYADNEPRELQVSDILQLEEMRIRGDNAIPIASLTPSLLVHLRRLTVEAYTSEVCEEFLLQLPGLTEPPPTTQMGRR</sequence>
<keyword evidence="2" id="KW-1185">Reference proteome</keyword>
<evidence type="ECO:0000313" key="1">
    <source>
        <dbReference type="EMBL" id="KAK7199563.1"/>
    </source>
</evidence>